<dbReference type="AlphaFoldDB" id="A0A1Y3EI40"/>
<dbReference type="Proteomes" id="UP000243006">
    <property type="component" value="Unassembled WGS sequence"/>
</dbReference>
<reference evidence="2 3" key="1">
    <citation type="submission" date="2015-04" db="EMBL/GenBank/DDBJ databases">
        <title>Draft genome of the roundworm Trichinella nativa.</title>
        <authorList>
            <person name="Mitreva M."/>
        </authorList>
    </citation>
    <scope>NUCLEOTIDE SEQUENCE [LARGE SCALE GENOMIC DNA]</scope>
    <source>
        <strain evidence="2 3">ISS45</strain>
    </source>
</reference>
<dbReference type="EMBL" id="LVZM01015711">
    <property type="protein sequence ID" value="OUC43249.1"/>
    <property type="molecule type" value="Genomic_DNA"/>
</dbReference>
<evidence type="ECO:0000259" key="1">
    <source>
        <dbReference type="PROSITE" id="PS50022"/>
    </source>
</evidence>
<dbReference type="PROSITE" id="PS50022">
    <property type="entry name" value="FA58C_3"/>
    <property type="match status" value="1"/>
</dbReference>
<comment type="caution">
    <text evidence="2">The sequence shown here is derived from an EMBL/GenBank/DDBJ whole genome shotgun (WGS) entry which is preliminary data.</text>
</comment>
<dbReference type="Gene3D" id="2.60.120.260">
    <property type="entry name" value="Galactose-binding domain-like"/>
    <property type="match status" value="1"/>
</dbReference>
<name>A0A1Y3EI40_9BILA</name>
<dbReference type="SUPFAM" id="SSF49785">
    <property type="entry name" value="Galactose-binding domain-like"/>
    <property type="match status" value="1"/>
</dbReference>
<evidence type="ECO:0000313" key="3">
    <source>
        <dbReference type="Proteomes" id="UP000243006"/>
    </source>
</evidence>
<protein>
    <recommendedName>
        <fullName evidence="1">F5/8 type C domain-containing protein</fullName>
    </recommendedName>
</protein>
<sequence length="82" mass="9733">LFRIRIDNAGGAWCPRTQIDEIQYEYLEVNLQQLHVLTAVETQGRFGGGHGKEYPLHYILEYWRPGRGGQWIRYKDQQRNEV</sequence>
<evidence type="ECO:0000313" key="2">
    <source>
        <dbReference type="EMBL" id="OUC43249.1"/>
    </source>
</evidence>
<dbReference type="PROSITE" id="PS01285">
    <property type="entry name" value="FA58C_1"/>
    <property type="match status" value="1"/>
</dbReference>
<proteinExistence type="predicted"/>
<dbReference type="InterPro" id="IPR000421">
    <property type="entry name" value="FA58C"/>
</dbReference>
<gene>
    <name evidence="2" type="ORF">D917_09878</name>
</gene>
<feature type="domain" description="F5/8 type C" evidence="1">
    <location>
        <begin position="1"/>
        <end position="82"/>
    </location>
</feature>
<accession>A0A1Y3EI40</accession>
<organism evidence="2 3">
    <name type="scientific">Trichinella nativa</name>
    <dbReference type="NCBI Taxonomy" id="6335"/>
    <lineage>
        <taxon>Eukaryota</taxon>
        <taxon>Metazoa</taxon>
        <taxon>Ecdysozoa</taxon>
        <taxon>Nematoda</taxon>
        <taxon>Enoplea</taxon>
        <taxon>Dorylaimia</taxon>
        <taxon>Trichinellida</taxon>
        <taxon>Trichinellidae</taxon>
        <taxon>Trichinella</taxon>
    </lineage>
</organism>
<feature type="non-terminal residue" evidence="2">
    <location>
        <position position="1"/>
    </location>
</feature>
<dbReference type="Pfam" id="PF00754">
    <property type="entry name" value="F5_F8_type_C"/>
    <property type="match status" value="1"/>
</dbReference>
<dbReference type="InterPro" id="IPR008979">
    <property type="entry name" value="Galactose-bd-like_sf"/>
</dbReference>